<dbReference type="InterPro" id="IPR012020">
    <property type="entry name" value="ABHD4"/>
</dbReference>
<proteinExistence type="inferred from homology"/>
<dbReference type="NCBIfam" id="NF008218">
    <property type="entry name" value="PRK10985.1"/>
    <property type="match status" value="1"/>
</dbReference>
<keyword evidence="4" id="KW-1185">Reference proteome</keyword>
<gene>
    <name evidence="3" type="ORF">ACERK3_17480</name>
</gene>
<dbReference type="InterPro" id="IPR000073">
    <property type="entry name" value="AB_hydrolase_1"/>
</dbReference>
<feature type="domain" description="AB hydrolase-1" evidence="2">
    <location>
        <begin position="64"/>
        <end position="303"/>
    </location>
</feature>
<evidence type="ECO:0000259" key="2">
    <source>
        <dbReference type="Pfam" id="PF00561"/>
    </source>
</evidence>
<accession>A0ABV4UBI3</accession>
<dbReference type="PANTHER" id="PTHR10794">
    <property type="entry name" value="ABHYDROLASE DOMAIN-CONTAINING PROTEIN"/>
    <property type="match status" value="1"/>
</dbReference>
<dbReference type="InterPro" id="IPR029058">
    <property type="entry name" value="AB_hydrolase_fold"/>
</dbReference>
<name>A0ABV4UBI3_9BACT</name>
<dbReference type="Proteomes" id="UP001575105">
    <property type="component" value="Unassembled WGS sequence"/>
</dbReference>
<comment type="caution">
    <text evidence="3">The sequence shown here is derived from an EMBL/GenBank/DDBJ whole genome shotgun (WGS) entry which is preliminary data.</text>
</comment>
<organism evidence="3 4">
    <name type="scientific">Natronomicrosphaera hydrolytica</name>
    <dbReference type="NCBI Taxonomy" id="3242702"/>
    <lineage>
        <taxon>Bacteria</taxon>
        <taxon>Pseudomonadati</taxon>
        <taxon>Planctomycetota</taxon>
        <taxon>Phycisphaerae</taxon>
        <taxon>Phycisphaerales</taxon>
        <taxon>Phycisphaeraceae</taxon>
        <taxon>Natronomicrosphaera</taxon>
    </lineage>
</organism>
<protein>
    <submittedName>
        <fullName evidence="3">Hydrolase</fullName>
    </submittedName>
</protein>
<keyword evidence="3" id="KW-0378">Hydrolase</keyword>
<comment type="similarity">
    <text evidence="1">Belongs to the AB hydrolase superfamily. AB hydrolase 4 family.</text>
</comment>
<evidence type="ECO:0000313" key="4">
    <source>
        <dbReference type="Proteomes" id="UP001575105"/>
    </source>
</evidence>
<sequence>MSQSSQSSFRPAWWARGGHLQTLWPAICRRRVAVTTWCEVVELDDGDCLELEWVEPDGKQADRPILIVLHGLAGSARSRYARGMLAATVRHGWRGVVMQFRGCGTNPNRLPRSYHSGVSDDSEQVVRLLRTREPDTKLAAVGYSLGGNVLLKWLGERGVAAPLAAAVAVSVPYDLAATAACVERGLSQLYQWHLMRSLKQTVQAKLRQDPTLLPMDERQVMRLRTFRQFDDQVTAPLHEFKGADDYYQQCSSGQFLDRITVPTLLVHARNDPMTGDVLPDPSQLPTAVRLELLDDGGHVGFVTGRWPWRATYWLEQRVPAFLQPYLESEDVTMNPSHPLHRQPHRTSKSV</sequence>
<dbReference type="SUPFAM" id="SSF53474">
    <property type="entry name" value="alpha/beta-Hydrolases"/>
    <property type="match status" value="1"/>
</dbReference>
<evidence type="ECO:0000313" key="3">
    <source>
        <dbReference type="EMBL" id="MFA9480069.1"/>
    </source>
</evidence>
<dbReference type="GO" id="GO:0016787">
    <property type="term" value="F:hydrolase activity"/>
    <property type="evidence" value="ECO:0007669"/>
    <property type="project" value="UniProtKB-KW"/>
</dbReference>
<dbReference type="InterPro" id="IPR050960">
    <property type="entry name" value="AB_hydrolase_4_sf"/>
</dbReference>
<dbReference type="EMBL" id="JBGUBD010000015">
    <property type="protein sequence ID" value="MFA9480069.1"/>
    <property type="molecule type" value="Genomic_DNA"/>
</dbReference>
<dbReference type="RefSeq" id="WP_425346994.1">
    <property type="nucleotide sequence ID" value="NZ_JBGUBD010000015.1"/>
</dbReference>
<evidence type="ECO:0000256" key="1">
    <source>
        <dbReference type="ARBA" id="ARBA00010884"/>
    </source>
</evidence>
<dbReference type="Gene3D" id="3.40.50.1820">
    <property type="entry name" value="alpha/beta hydrolase"/>
    <property type="match status" value="1"/>
</dbReference>
<dbReference type="PIRSF" id="PIRSF005211">
    <property type="entry name" value="Ab_hydro_YheT"/>
    <property type="match status" value="1"/>
</dbReference>
<reference evidence="3 4" key="1">
    <citation type="submission" date="2024-08" db="EMBL/GenBank/DDBJ databases">
        <title>Whole-genome sequencing of halo(alkali)philic microorganisms from hypersaline lakes.</title>
        <authorList>
            <person name="Sorokin D.Y."/>
            <person name="Merkel A.Y."/>
            <person name="Messina E."/>
            <person name="Yakimov M."/>
        </authorList>
    </citation>
    <scope>NUCLEOTIDE SEQUENCE [LARGE SCALE GENOMIC DNA]</scope>
    <source>
        <strain evidence="3 4">AB-hyl4</strain>
    </source>
</reference>
<dbReference type="PANTHER" id="PTHR10794:SF94">
    <property type="entry name" value="ESTERASE YHET-RELATED"/>
    <property type="match status" value="1"/>
</dbReference>
<dbReference type="Pfam" id="PF00561">
    <property type="entry name" value="Abhydrolase_1"/>
    <property type="match status" value="1"/>
</dbReference>